<feature type="domain" description="DUF2062" evidence="3">
    <location>
        <begin position="258"/>
        <end position="372"/>
    </location>
</feature>
<dbReference type="PANTHER" id="PTHR10859">
    <property type="entry name" value="GLYCOSYL TRANSFERASE"/>
    <property type="match status" value="1"/>
</dbReference>
<feature type="domain" description="Glycosyltransferase 2-like" evidence="2">
    <location>
        <begin position="5"/>
        <end position="158"/>
    </location>
</feature>
<dbReference type="Pfam" id="PF09835">
    <property type="entry name" value="DUF2062"/>
    <property type="match status" value="1"/>
</dbReference>
<dbReference type="STRING" id="206665.SAMN04488516_11428"/>
<evidence type="ECO:0000256" key="1">
    <source>
        <dbReference type="SAM" id="Phobius"/>
    </source>
</evidence>
<dbReference type="PANTHER" id="PTHR10859:SF91">
    <property type="entry name" value="DOLICHYL-PHOSPHATE BETA-GLUCOSYLTRANSFERASE"/>
    <property type="match status" value="1"/>
</dbReference>
<name>A0A1H0FTT3_9BACT</name>
<dbReference type="RefSeq" id="WP_234970990.1">
    <property type="nucleotide sequence ID" value="NZ_FNIN01000014.1"/>
</dbReference>
<keyword evidence="1" id="KW-0812">Transmembrane</keyword>
<dbReference type="SUPFAM" id="SSF53448">
    <property type="entry name" value="Nucleotide-diphospho-sugar transferases"/>
    <property type="match status" value="1"/>
</dbReference>
<dbReference type="GO" id="GO:0006487">
    <property type="term" value="P:protein N-linked glycosylation"/>
    <property type="evidence" value="ECO:0007669"/>
    <property type="project" value="TreeGrafter"/>
</dbReference>
<feature type="transmembrane region" description="Helical" evidence="1">
    <location>
        <begin position="260"/>
        <end position="287"/>
    </location>
</feature>
<dbReference type="InterPro" id="IPR029044">
    <property type="entry name" value="Nucleotide-diphossugar_trans"/>
</dbReference>
<protein>
    <submittedName>
        <fullName evidence="4">Uncharacterized protein</fullName>
    </submittedName>
</protein>
<keyword evidence="5" id="KW-1185">Reference proteome</keyword>
<feature type="transmembrane region" description="Helical" evidence="1">
    <location>
        <begin position="347"/>
        <end position="374"/>
    </location>
</feature>
<gene>
    <name evidence="4" type="ORF">SAMN04488516_11428</name>
</gene>
<dbReference type="EMBL" id="FNIN01000014">
    <property type="protein sequence ID" value="SDN98045.1"/>
    <property type="molecule type" value="Genomic_DNA"/>
</dbReference>
<dbReference type="InterPro" id="IPR018639">
    <property type="entry name" value="DUF2062"/>
</dbReference>
<proteinExistence type="predicted"/>
<keyword evidence="1" id="KW-0472">Membrane</keyword>
<dbReference type="Proteomes" id="UP000199602">
    <property type="component" value="Unassembled WGS sequence"/>
</dbReference>
<dbReference type="InterPro" id="IPR001173">
    <property type="entry name" value="Glyco_trans_2-like"/>
</dbReference>
<evidence type="ECO:0000259" key="2">
    <source>
        <dbReference type="Pfam" id="PF00535"/>
    </source>
</evidence>
<feature type="transmembrane region" description="Helical" evidence="1">
    <location>
        <begin position="299"/>
        <end position="323"/>
    </location>
</feature>
<dbReference type="Pfam" id="PF00535">
    <property type="entry name" value="Glycos_transf_2"/>
    <property type="match status" value="1"/>
</dbReference>
<dbReference type="Gene3D" id="3.90.550.10">
    <property type="entry name" value="Spore Coat Polysaccharide Biosynthesis Protein SpsA, Chain A"/>
    <property type="match status" value="1"/>
</dbReference>
<dbReference type="CDD" id="cd04179">
    <property type="entry name" value="DPM_DPG-synthase_like"/>
    <property type="match status" value="1"/>
</dbReference>
<evidence type="ECO:0000313" key="5">
    <source>
        <dbReference type="Proteomes" id="UP000199602"/>
    </source>
</evidence>
<evidence type="ECO:0000313" key="4">
    <source>
        <dbReference type="EMBL" id="SDN98045.1"/>
    </source>
</evidence>
<dbReference type="AlphaFoldDB" id="A0A1H0FTT3"/>
<sequence>MKILILIPVYNHVQTLRKIVQQTLEIHSEVLVVDDGSTDGSGSSVKDLNIHFIRHTKNQGKGAAILTGLKKAIQLGATHIITIDADGQHSPKDIPKFIKAIQQNPFSIIVGVRNFEQKTIPKLSRFGKAFSNFWFYVQTGEKVKDIQSGFRAYPIAIFKSISLWTKRYAFEIEILVKAKWAGIKIIEIPINVFYPPASKRISHFHLIKDNLQITLLNTYLTSRAFFPWPHKKLIPTSNGAKYLNLFQQLQLAISDKTTPFIFALSAALGILLGTLPLVGCHSIAIIFSANILRLNKIIALGTSQLCIPPIIPALCIETGHFLWHGNFLTEISLKTLGYEWKNRLLEWIYGSIVLAPLLAILTFIVSYMLVYILIKGFKKNG</sequence>
<organism evidence="4 5">
    <name type="scientific">Desulfonauticus submarinus</name>
    <dbReference type="NCBI Taxonomy" id="206665"/>
    <lineage>
        <taxon>Bacteria</taxon>
        <taxon>Pseudomonadati</taxon>
        <taxon>Thermodesulfobacteriota</taxon>
        <taxon>Desulfovibrionia</taxon>
        <taxon>Desulfovibrionales</taxon>
        <taxon>Desulfonauticaceae</taxon>
        <taxon>Desulfonauticus</taxon>
    </lineage>
</organism>
<reference evidence="4 5" key="1">
    <citation type="submission" date="2016-10" db="EMBL/GenBank/DDBJ databases">
        <authorList>
            <person name="de Groot N.N."/>
        </authorList>
    </citation>
    <scope>NUCLEOTIDE SEQUENCE [LARGE SCALE GENOMIC DNA]</scope>
    <source>
        <strain evidence="4 5">DSM 15269</strain>
    </source>
</reference>
<accession>A0A1H0FTT3</accession>
<keyword evidence="1" id="KW-1133">Transmembrane helix</keyword>
<evidence type="ECO:0000259" key="3">
    <source>
        <dbReference type="Pfam" id="PF09835"/>
    </source>
</evidence>